<dbReference type="InterPro" id="IPR035952">
    <property type="entry name" value="Rhomboid-like_sf"/>
</dbReference>
<dbReference type="RefSeq" id="WP_194182075.1">
    <property type="nucleotide sequence ID" value="NZ_JADGIK010000002.1"/>
</dbReference>
<reference evidence="8" key="1">
    <citation type="submission" date="2020-10" db="EMBL/GenBank/DDBJ databases">
        <authorList>
            <person name="Lu T."/>
            <person name="Wang Q."/>
            <person name="Han X."/>
        </authorList>
    </citation>
    <scope>NUCLEOTIDE SEQUENCE</scope>
    <source>
        <strain evidence="8">WQ 117</strain>
    </source>
</reference>
<dbReference type="InterPro" id="IPR046483">
    <property type="entry name" value="DUF6576"/>
</dbReference>
<feature type="transmembrane region" description="Helical" evidence="5">
    <location>
        <begin position="101"/>
        <end position="120"/>
    </location>
</feature>
<gene>
    <name evidence="8" type="ORF">IM532_03550</name>
</gene>
<evidence type="ECO:0000259" key="7">
    <source>
        <dbReference type="Pfam" id="PF20216"/>
    </source>
</evidence>
<evidence type="ECO:0000313" key="9">
    <source>
        <dbReference type="Proteomes" id="UP000608754"/>
    </source>
</evidence>
<evidence type="ECO:0000256" key="2">
    <source>
        <dbReference type="ARBA" id="ARBA00022692"/>
    </source>
</evidence>
<evidence type="ECO:0000313" key="8">
    <source>
        <dbReference type="EMBL" id="MBF0596544.1"/>
    </source>
</evidence>
<proteinExistence type="predicted"/>
<comment type="subcellular location">
    <subcellularLocation>
        <location evidence="1">Membrane</location>
        <topology evidence="1">Multi-pass membrane protein</topology>
    </subcellularLocation>
</comment>
<dbReference type="SUPFAM" id="SSF144091">
    <property type="entry name" value="Rhomboid-like"/>
    <property type="match status" value="1"/>
</dbReference>
<dbReference type="GO" id="GO:0016020">
    <property type="term" value="C:membrane"/>
    <property type="evidence" value="ECO:0007669"/>
    <property type="project" value="UniProtKB-SubCell"/>
</dbReference>
<dbReference type="AlphaFoldDB" id="A0A8J7FNV8"/>
<organism evidence="8 9">
    <name type="scientific">Faecalibacter rhinopitheci</name>
    <dbReference type="NCBI Taxonomy" id="2779678"/>
    <lineage>
        <taxon>Bacteria</taxon>
        <taxon>Pseudomonadati</taxon>
        <taxon>Bacteroidota</taxon>
        <taxon>Flavobacteriia</taxon>
        <taxon>Flavobacteriales</taxon>
        <taxon>Weeksellaceae</taxon>
        <taxon>Faecalibacter</taxon>
    </lineage>
</organism>
<accession>A0A8J7FNV8</accession>
<feature type="domain" description="Peptidase S54 rhomboid" evidence="6">
    <location>
        <begin position="60"/>
        <end position="199"/>
    </location>
</feature>
<keyword evidence="3 5" id="KW-1133">Transmembrane helix</keyword>
<protein>
    <submittedName>
        <fullName evidence="8">Rhomboid family intramembrane serine protease</fullName>
    </submittedName>
</protein>
<evidence type="ECO:0000256" key="5">
    <source>
        <dbReference type="SAM" id="Phobius"/>
    </source>
</evidence>
<keyword evidence="4 5" id="KW-0472">Membrane</keyword>
<feature type="domain" description="DUF6576" evidence="7">
    <location>
        <begin position="247"/>
        <end position="284"/>
    </location>
</feature>
<comment type="caution">
    <text evidence="8">The sequence shown here is derived from an EMBL/GenBank/DDBJ whole genome shotgun (WGS) entry which is preliminary data.</text>
</comment>
<feature type="transmembrane region" description="Helical" evidence="5">
    <location>
        <begin position="126"/>
        <end position="144"/>
    </location>
</feature>
<keyword evidence="8" id="KW-0645">Protease</keyword>
<evidence type="ECO:0000256" key="4">
    <source>
        <dbReference type="ARBA" id="ARBA00023136"/>
    </source>
</evidence>
<evidence type="ECO:0000256" key="3">
    <source>
        <dbReference type="ARBA" id="ARBA00022989"/>
    </source>
</evidence>
<evidence type="ECO:0000256" key="1">
    <source>
        <dbReference type="ARBA" id="ARBA00004141"/>
    </source>
</evidence>
<keyword evidence="8" id="KW-0378">Hydrolase</keyword>
<feature type="transmembrane region" description="Helical" evidence="5">
    <location>
        <begin position="74"/>
        <end position="94"/>
    </location>
</feature>
<dbReference type="Proteomes" id="UP000608754">
    <property type="component" value="Unassembled WGS sequence"/>
</dbReference>
<keyword evidence="9" id="KW-1185">Reference proteome</keyword>
<dbReference type="Pfam" id="PF20216">
    <property type="entry name" value="DUF6576"/>
    <property type="match status" value="1"/>
</dbReference>
<dbReference type="GO" id="GO:0006508">
    <property type="term" value="P:proteolysis"/>
    <property type="evidence" value="ECO:0007669"/>
    <property type="project" value="UniProtKB-KW"/>
</dbReference>
<name>A0A8J7FNV8_9FLAO</name>
<dbReference type="Pfam" id="PF01694">
    <property type="entry name" value="Rhomboid"/>
    <property type="match status" value="1"/>
</dbReference>
<dbReference type="PANTHER" id="PTHR43066:SF11">
    <property type="entry name" value="PEPTIDASE S54 RHOMBOID DOMAIN-CONTAINING PROTEIN"/>
    <property type="match status" value="1"/>
</dbReference>
<evidence type="ECO:0000259" key="6">
    <source>
        <dbReference type="Pfam" id="PF01694"/>
    </source>
</evidence>
<dbReference type="InterPro" id="IPR022764">
    <property type="entry name" value="Peptidase_S54_rhomboid_dom"/>
</dbReference>
<dbReference type="Gene3D" id="1.20.1540.10">
    <property type="entry name" value="Rhomboid-like"/>
    <property type="match status" value="1"/>
</dbReference>
<feature type="transmembrane region" description="Helical" evidence="5">
    <location>
        <begin position="21"/>
        <end position="40"/>
    </location>
</feature>
<sequence>MLNGILNDLKLKYNTGNIATKIIYINVVIFFSLFIIDKLIGTSLNNDLRLPRLEENYIQKPWTVFTYMWMHWDLWHLLMNMILMYFVSQLFLRFFRDNNLLTFYIFGGLAGAVCFLLFPIKSTNLLAGSSAAVYALLFAVISYNPKLPVRLVLIPTSFPILYFGYFFIGLDILQIILKGDNIGGSISHLGGMAFGYLYMKQFEKGNDFLGNFIEKIKGLFTKNQHNTTFKTYKNKDNKFSQKATKNDYEFNHQKVEKQKKIDSILDKISRSGYESLSKEEKDFLFNEGR</sequence>
<dbReference type="GO" id="GO:0004252">
    <property type="term" value="F:serine-type endopeptidase activity"/>
    <property type="evidence" value="ECO:0007669"/>
    <property type="project" value="InterPro"/>
</dbReference>
<dbReference type="PANTHER" id="PTHR43066">
    <property type="entry name" value="RHOMBOID-RELATED PROTEIN"/>
    <property type="match status" value="1"/>
</dbReference>
<keyword evidence="2 5" id="KW-0812">Transmembrane</keyword>
<feature type="transmembrane region" description="Helical" evidence="5">
    <location>
        <begin position="151"/>
        <end position="176"/>
    </location>
</feature>
<dbReference type="EMBL" id="JADGIK010000002">
    <property type="protein sequence ID" value="MBF0596544.1"/>
    <property type="molecule type" value="Genomic_DNA"/>
</dbReference>